<dbReference type="Pfam" id="PF07536">
    <property type="entry name" value="HWE_HK"/>
    <property type="match status" value="1"/>
</dbReference>
<evidence type="ECO:0000256" key="6">
    <source>
        <dbReference type="ARBA" id="ARBA00022692"/>
    </source>
</evidence>
<dbReference type="PATRIC" id="fig|1234595.3.peg.896"/>
<evidence type="ECO:0000256" key="12">
    <source>
        <dbReference type="SAM" id="Phobius"/>
    </source>
</evidence>
<dbReference type="InterPro" id="IPR036890">
    <property type="entry name" value="HATPase_C_sf"/>
</dbReference>
<keyword evidence="15" id="KW-1185">Reference proteome</keyword>
<keyword evidence="6 12" id="KW-0812">Transmembrane</keyword>
<dbReference type="EMBL" id="AMRV01000002">
    <property type="protein sequence ID" value="EMD83925.1"/>
    <property type="molecule type" value="Genomic_DNA"/>
</dbReference>
<dbReference type="GO" id="GO:0016020">
    <property type="term" value="C:membrane"/>
    <property type="evidence" value="ECO:0007669"/>
    <property type="project" value="UniProtKB-SubCell"/>
</dbReference>
<evidence type="ECO:0000256" key="4">
    <source>
        <dbReference type="ARBA" id="ARBA00022553"/>
    </source>
</evidence>
<dbReference type="RefSeq" id="WP_008600422.1">
    <property type="nucleotide sequence ID" value="NZ_AMRV01000002.1"/>
</dbReference>
<keyword evidence="7" id="KW-0547">Nucleotide-binding</keyword>
<feature type="transmembrane region" description="Helical" evidence="12">
    <location>
        <begin position="299"/>
        <end position="323"/>
    </location>
</feature>
<evidence type="ECO:0000256" key="9">
    <source>
        <dbReference type="ARBA" id="ARBA00022840"/>
    </source>
</evidence>
<evidence type="ECO:0000256" key="5">
    <source>
        <dbReference type="ARBA" id="ARBA00022679"/>
    </source>
</evidence>
<feature type="domain" description="CHASE" evidence="13">
    <location>
        <begin position="68"/>
        <end position="235"/>
    </location>
</feature>
<dbReference type="SMART" id="SM01079">
    <property type="entry name" value="CHASE"/>
    <property type="match status" value="1"/>
</dbReference>
<reference evidence="14 15" key="1">
    <citation type="journal article" date="2013" name="Genome Announc.">
        <title>Draft Genome Sequence of Strain JLT2015T, Belonging to the Family Sphingomonadaceae of the Alphaproteobacteria.</title>
        <authorList>
            <person name="Tang K."/>
            <person name="Liu K."/>
            <person name="Li S."/>
            <person name="Jiao N."/>
        </authorList>
    </citation>
    <scope>NUCLEOTIDE SEQUENCE [LARGE SCALE GENOMIC DNA]</scope>
    <source>
        <strain evidence="14 15">JLT2015</strain>
    </source>
</reference>
<evidence type="ECO:0000256" key="10">
    <source>
        <dbReference type="ARBA" id="ARBA00022989"/>
    </source>
</evidence>
<dbReference type="InterPro" id="IPR006189">
    <property type="entry name" value="CHASE_dom"/>
</dbReference>
<keyword evidence="11 12" id="KW-0472">Membrane</keyword>
<dbReference type="GO" id="GO:0007165">
    <property type="term" value="P:signal transduction"/>
    <property type="evidence" value="ECO:0007669"/>
    <property type="project" value="UniProtKB-ARBA"/>
</dbReference>
<comment type="subcellular location">
    <subcellularLocation>
        <location evidence="2">Membrane</location>
    </subcellularLocation>
</comment>
<evidence type="ECO:0000256" key="1">
    <source>
        <dbReference type="ARBA" id="ARBA00000085"/>
    </source>
</evidence>
<dbReference type="Proteomes" id="UP000011717">
    <property type="component" value="Unassembled WGS sequence"/>
</dbReference>
<evidence type="ECO:0000256" key="8">
    <source>
        <dbReference type="ARBA" id="ARBA00022777"/>
    </source>
</evidence>
<dbReference type="Gene3D" id="3.30.450.350">
    <property type="entry name" value="CHASE domain"/>
    <property type="match status" value="1"/>
</dbReference>
<dbReference type="AlphaFoldDB" id="M2SF03"/>
<keyword evidence="10 12" id="KW-1133">Transmembrane helix</keyword>
<keyword evidence="8 14" id="KW-0418">Kinase</keyword>
<feature type="transmembrane region" description="Helical" evidence="12">
    <location>
        <begin position="6"/>
        <end position="25"/>
    </location>
</feature>
<comment type="catalytic activity">
    <reaction evidence="1">
        <text>ATP + protein L-histidine = ADP + protein N-phospho-L-histidine.</text>
        <dbReference type="EC" id="2.7.13.3"/>
    </reaction>
</comment>
<dbReference type="PANTHER" id="PTHR41523">
    <property type="entry name" value="TWO-COMPONENT SYSTEM SENSOR PROTEIN"/>
    <property type="match status" value="1"/>
</dbReference>
<evidence type="ECO:0000256" key="11">
    <source>
        <dbReference type="ARBA" id="ARBA00023136"/>
    </source>
</evidence>
<keyword evidence="4" id="KW-0597">Phosphoprotein</keyword>
<gene>
    <name evidence="14" type="ORF">C725_0897</name>
</gene>
<evidence type="ECO:0000256" key="7">
    <source>
        <dbReference type="ARBA" id="ARBA00022741"/>
    </source>
</evidence>
<dbReference type="PANTHER" id="PTHR41523:SF8">
    <property type="entry name" value="ETHYLENE RESPONSE SENSOR PROTEIN"/>
    <property type="match status" value="1"/>
</dbReference>
<dbReference type="GO" id="GO:0005524">
    <property type="term" value="F:ATP binding"/>
    <property type="evidence" value="ECO:0007669"/>
    <property type="project" value="UniProtKB-KW"/>
</dbReference>
<keyword evidence="9" id="KW-0067">ATP-binding</keyword>
<dbReference type="Gene3D" id="3.30.565.10">
    <property type="entry name" value="Histidine kinase-like ATPase, C-terminal domain"/>
    <property type="match status" value="1"/>
</dbReference>
<proteinExistence type="predicted"/>
<protein>
    <recommendedName>
        <fullName evidence="3">histidine kinase</fullName>
        <ecNumber evidence="3">2.7.13.3</ecNumber>
    </recommendedName>
</protein>
<evidence type="ECO:0000313" key="14">
    <source>
        <dbReference type="EMBL" id="EMD83925.1"/>
    </source>
</evidence>
<dbReference type="OrthoDB" id="9760752at2"/>
<evidence type="ECO:0000259" key="13">
    <source>
        <dbReference type="PROSITE" id="PS50839"/>
    </source>
</evidence>
<dbReference type="PROSITE" id="PS50839">
    <property type="entry name" value="CHASE"/>
    <property type="match status" value="1"/>
</dbReference>
<keyword evidence="5" id="KW-0808">Transferase</keyword>
<accession>M2SF03</accession>
<dbReference type="GO" id="GO:0004673">
    <property type="term" value="F:protein histidine kinase activity"/>
    <property type="evidence" value="ECO:0007669"/>
    <property type="project" value="UniProtKB-EC"/>
</dbReference>
<evidence type="ECO:0000256" key="2">
    <source>
        <dbReference type="ARBA" id="ARBA00004370"/>
    </source>
</evidence>
<dbReference type="EC" id="2.7.13.3" evidence="3"/>
<dbReference type="InterPro" id="IPR011102">
    <property type="entry name" value="Sig_transdc_His_kinase_HWE"/>
</dbReference>
<dbReference type="InterPro" id="IPR042240">
    <property type="entry name" value="CHASE_sf"/>
</dbReference>
<organism evidence="14 15">
    <name type="scientific">Pacificimonas flava</name>
    <dbReference type="NCBI Taxonomy" id="1234595"/>
    <lineage>
        <taxon>Bacteria</taxon>
        <taxon>Pseudomonadati</taxon>
        <taxon>Pseudomonadota</taxon>
        <taxon>Alphaproteobacteria</taxon>
        <taxon>Sphingomonadales</taxon>
        <taxon>Sphingosinicellaceae</taxon>
        <taxon>Pacificimonas</taxon>
    </lineage>
</organism>
<dbReference type="Pfam" id="PF03924">
    <property type="entry name" value="CHASE"/>
    <property type="match status" value="1"/>
</dbReference>
<evidence type="ECO:0000313" key="15">
    <source>
        <dbReference type="Proteomes" id="UP000011717"/>
    </source>
</evidence>
<sequence>MPRLAPTIIAIFVAVAGFVAAWFLYHAEEDAARSRFQMQASEVSDRIDLRMKEHLTLLAAARGLFTSTDDEITRAEFRAFVAALDTEDVYKGIQGIGFARLIPATQVGESRIEADLAAHYGIRRTVWPATDADRRTVITLLEPNDERNNAALGYDMMSQPVRRAAILDALASGAPQASGPVELVQEITSRKQTGFLIYLPVYQGTGTPFSLDPSGEALGFVYAPFRAGDLFSAALGDAADAPVRVTAVDVVAPSIPLYESTLRTQRSGFRTQTVIDVAGRRWRLTLEQTPFATRSKAGLYASAVVTLTLILAFALWLLTWSLMRSAAQNRELASLSARRAEEKDFLLREMSHRVKNSIARIVAIADQTVRSSPDLATFEQSFSARLQAMAAAQDTLTRANMQGAPLRKLLLRELEQVFGTGGADLLVDGPDVVINEKATQALGLIFHELATNTLKYGNHAEGFYVSWRIEEDTEPRLCLDWVEGKTAIAAPPARRGFGTRLIDMSVRAELRGTLERSYDQGFSVRMCFPLHLNTELPDASGGNPVPAA</sequence>
<comment type="caution">
    <text evidence="14">The sequence shown here is derived from an EMBL/GenBank/DDBJ whole genome shotgun (WGS) entry which is preliminary data.</text>
</comment>
<name>M2SF03_9SPHN</name>
<evidence type="ECO:0000256" key="3">
    <source>
        <dbReference type="ARBA" id="ARBA00012438"/>
    </source>
</evidence>
<dbReference type="SMART" id="SM00911">
    <property type="entry name" value="HWE_HK"/>
    <property type="match status" value="1"/>
</dbReference>